<name>A0A811K9E2_9BILA</name>
<keyword evidence="1" id="KW-0904">Protein phosphatase</keyword>
<reference evidence="5" key="1">
    <citation type="submission" date="2020-09" db="EMBL/GenBank/DDBJ databases">
        <authorList>
            <person name="Kikuchi T."/>
        </authorList>
    </citation>
    <scope>NUCLEOTIDE SEQUENCE</scope>
    <source>
        <strain evidence="5">SH1</strain>
    </source>
</reference>
<protein>
    <submittedName>
        <fullName evidence="5">Uncharacterized protein</fullName>
    </submittedName>
</protein>
<keyword evidence="1" id="KW-0378">Hydrolase</keyword>
<dbReference type="PANTHER" id="PTHR46163">
    <property type="entry name" value="TYROSINE-PROTEIN PHOSPHATASE-RELATED"/>
    <property type="match status" value="1"/>
</dbReference>
<dbReference type="OrthoDB" id="8815311at2759"/>
<organism evidence="5 6">
    <name type="scientific">Bursaphelenchus okinawaensis</name>
    <dbReference type="NCBI Taxonomy" id="465554"/>
    <lineage>
        <taxon>Eukaryota</taxon>
        <taxon>Metazoa</taxon>
        <taxon>Ecdysozoa</taxon>
        <taxon>Nematoda</taxon>
        <taxon>Chromadorea</taxon>
        <taxon>Rhabditida</taxon>
        <taxon>Tylenchina</taxon>
        <taxon>Tylenchomorpha</taxon>
        <taxon>Aphelenchoidea</taxon>
        <taxon>Aphelenchoididae</taxon>
        <taxon>Bursaphelenchus</taxon>
    </lineage>
</organism>
<feature type="region of interest" description="Disordered" evidence="2">
    <location>
        <begin position="1"/>
        <end position="23"/>
    </location>
</feature>
<dbReference type="EMBL" id="CAJFCW020000002">
    <property type="protein sequence ID" value="CAG9095071.1"/>
    <property type="molecule type" value="Genomic_DNA"/>
</dbReference>
<dbReference type="Pfam" id="PF00635">
    <property type="entry name" value="Motile_Sperm"/>
    <property type="match status" value="1"/>
</dbReference>
<dbReference type="Gene3D" id="2.60.40.10">
    <property type="entry name" value="Immunoglobulins"/>
    <property type="match status" value="1"/>
</dbReference>
<dbReference type="InterPro" id="IPR052782">
    <property type="entry name" value="Oocyte-zygote_transition_reg"/>
</dbReference>
<dbReference type="Proteomes" id="UP000614601">
    <property type="component" value="Unassembled WGS sequence"/>
</dbReference>
<sequence length="478" mass="54441">MSRKETLPPERDPPAPPSLLSLPTVSQAPDELALTIDPPRAWFTTLGGVSRHLLCNHGPDRLAMKVRCSNNHAFRVNPVFLFLGEGHTQEFELIRLQGGEPRKDKVQLLFTVARYSDEDPASLFGQNAKSEEQGRFKRCQVQSGEDSLGGICLYDSFQAKPNVVPMAADSLIHVWKWFNRTLDRGVSGLQAEFAEMKRYCPKDMDVKTFNANWEAGRCRYKDVPCQEAARVILKWPGLPYDFIHANYVPAPKSQKRYICTQGPLESTVADFWRMIVQEETDSIIMLCNCIEKGMDKCAQYWPSQLGQTVQYDGDKLTVTSGSISPLTVNEQSVARTLLTLKWKMNGKQNEREVRHFQWVDWPDRGVPNGLSTVFDLLSAVRGSEKPIVVHCSAGIGRTGSIVSIAYIMERFQLGHPCEDMPEIFRELRNSRPYSIQKEVQYLFVHRVILYYFAERKGNFPPTDARYVKFVEEYNKAVC</sequence>
<dbReference type="EMBL" id="CAJFDH010000002">
    <property type="protein sequence ID" value="CAD5212103.1"/>
    <property type="molecule type" value="Genomic_DNA"/>
</dbReference>
<dbReference type="InterPro" id="IPR003595">
    <property type="entry name" value="Tyr_Pase_cat"/>
</dbReference>
<accession>A0A811K9E2</accession>
<dbReference type="InterPro" id="IPR016130">
    <property type="entry name" value="Tyr_Pase_AS"/>
</dbReference>
<dbReference type="PROSITE" id="PS00383">
    <property type="entry name" value="TYR_PHOSPHATASE_1"/>
    <property type="match status" value="1"/>
</dbReference>
<dbReference type="PANTHER" id="PTHR46163:SF8">
    <property type="entry name" value="PROTEIN-TYROSINE PHOSPHATASE"/>
    <property type="match status" value="1"/>
</dbReference>
<comment type="caution">
    <text evidence="5">The sequence shown here is derived from an EMBL/GenBank/DDBJ whole genome shotgun (WGS) entry which is preliminary data.</text>
</comment>
<gene>
    <name evidence="5" type="ORF">BOKJ2_LOCUS4035</name>
</gene>
<dbReference type="PROSITE" id="PS50056">
    <property type="entry name" value="TYR_PHOSPHATASE_2"/>
    <property type="match status" value="1"/>
</dbReference>
<dbReference type="Gene3D" id="3.90.190.10">
    <property type="entry name" value="Protein tyrosine phosphatase superfamily"/>
    <property type="match status" value="1"/>
</dbReference>
<dbReference type="PRINTS" id="PR00700">
    <property type="entry name" value="PRTYPHPHTASE"/>
</dbReference>
<dbReference type="PROSITE" id="PS50055">
    <property type="entry name" value="TYR_PHOSPHATASE_PTP"/>
    <property type="match status" value="1"/>
</dbReference>
<dbReference type="AlphaFoldDB" id="A0A811K9E2"/>
<dbReference type="InterPro" id="IPR000535">
    <property type="entry name" value="MSP_dom"/>
</dbReference>
<dbReference type="InterPro" id="IPR000387">
    <property type="entry name" value="Tyr_Pase_dom"/>
</dbReference>
<dbReference type="GO" id="GO:0004725">
    <property type="term" value="F:protein tyrosine phosphatase activity"/>
    <property type="evidence" value="ECO:0007669"/>
    <property type="project" value="InterPro"/>
</dbReference>
<proteinExistence type="predicted"/>
<dbReference type="InterPro" id="IPR013783">
    <property type="entry name" value="Ig-like_fold"/>
</dbReference>
<feature type="domain" description="Tyrosine specific protein phosphatases" evidence="4">
    <location>
        <begin position="371"/>
        <end position="442"/>
    </location>
</feature>
<dbReference type="SMART" id="SM00404">
    <property type="entry name" value="PTPc_motif"/>
    <property type="match status" value="1"/>
</dbReference>
<dbReference type="SUPFAM" id="SSF49354">
    <property type="entry name" value="PapD-like"/>
    <property type="match status" value="1"/>
</dbReference>
<keyword evidence="6" id="KW-1185">Reference proteome</keyword>
<dbReference type="Proteomes" id="UP000783686">
    <property type="component" value="Unassembled WGS sequence"/>
</dbReference>
<evidence type="ECO:0000256" key="2">
    <source>
        <dbReference type="SAM" id="MobiDB-lite"/>
    </source>
</evidence>
<evidence type="ECO:0000313" key="6">
    <source>
        <dbReference type="Proteomes" id="UP000614601"/>
    </source>
</evidence>
<dbReference type="SMART" id="SM00194">
    <property type="entry name" value="PTPc"/>
    <property type="match status" value="1"/>
</dbReference>
<dbReference type="InterPro" id="IPR008962">
    <property type="entry name" value="PapD-like_sf"/>
</dbReference>
<feature type="compositionally biased region" description="Basic and acidic residues" evidence="2">
    <location>
        <begin position="1"/>
        <end position="13"/>
    </location>
</feature>
<evidence type="ECO:0000313" key="5">
    <source>
        <dbReference type="EMBL" id="CAD5212103.1"/>
    </source>
</evidence>
<dbReference type="InterPro" id="IPR000242">
    <property type="entry name" value="PTP_cat"/>
</dbReference>
<feature type="domain" description="Tyrosine-protein phosphatase" evidence="3">
    <location>
        <begin position="189"/>
        <end position="451"/>
    </location>
</feature>
<dbReference type="SUPFAM" id="SSF52799">
    <property type="entry name" value="(Phosphotyrosine protein) phosphatases II"/>
    <property type="match status" value="1"/>
</dbReference>
<evidence type="ECO:0000256" key="1">
    <source>
        <dbReference type="ARBA" id="ARBA00022912"/>
    </source>
</evidence>
<dbReference type="CDD" id="cd00047">
    <property type="entry name" value="PTPc"/>
    <property type="match status" value="1"/>
</dbReference>
<evidence type="ECO:0000259" key="4">
    <source>
        <dbReference type="PROSITE" id="PS50056"/>
    </source>
</evidence>
<dbReference type="Pfam" id="PF00102">
    <property type="entry name" value="Y_phosphatase"/>
    <property type="match status" value="1"/>
</dbReference>
<evidence type="ECO:0000259" key="3">
    <source>
        <dbReference type="PROSITE" id="PS50055"/>
    </source>
</evidence>
<dbReference type="InterPro" id="IPR029021">
    <property type="entry name" value="Prot-tyrosine_phosphatase-like"/>
</dbReference>